<dbReference type="Pfam" id="PF24864">
    <property type="entry name" value="DUF7730"/>
    <property type="match status" value="1"/>
</dbReference>
<feature type="domain" description="DUF7730" evidence="2">
    <location>
        <begin position="53"/>
        <end position="261"/>
    </location>
</feature>
<sequence length="291" mass="33531">MSWASLLLRWASPARKPKKRPISGPTESEPAPLREPKPPRRQLSNLACRPDANRDSRLLQKLPIELRILIYAHVIGNDRFRLITIPWKVVAALDIDGNLSMNQEHFKPANLIFHTNRFPSMGTALLMTCRQVYSEAVDLLYSSNTFVLRDFHTLETFAKSVPPQRLNAIRNLDINYSPVDSIPYQHGPTAHYDLPLDLDWIWKIVIGMQGLRHLGIFLEAYSTLILDDEDREASEVRRLKPLLQLGGLSTFRLELTYLGDRRLEDHQRRMEPYAPALRRAILDNATKPKDR</sequence>
<evidence type="ECO:0000256" key="1">
    <source>
        <dbReference type="SAM" id="MobiDB-lite"/>
    </source>
</evidence>
<accession>A0A8H3ELX7</accession>
<protein>
    <recommendedName>
        <fullName evidence="2">DUF7730 domain-containing protein</fullName>
    </recommendedName>
</protein>
<name>A0A8H3ELX7_9LECA</name>
<organism evidence="3 4">
    <name type="scientific">Heterodermia speciosa</name>
    <dbReference type="NCBI Taxonomy" id="116794"/>
    <lineage>
        <taxon>Eukaryota</taxon>
        <taxon>Fungi</taxon>
        <taxon>Dikarya</taxon>
        <taxon>Ascomycota</taxon>
        <taxon>Pezizomycotina</taxon>
        <taxon>Lecanoromycetes</taxon>
        <taxon>OSLEUM clade</taxon>
        <taxon>Lecanoromycetidae</taxon>
        <taxon>Caliciales</taxon>
        <taxon>Physciaceae</taxon>
        <taxon>Heterodermia</taxon>
    </lineage>
</organism>
<dbReference type="EMBL" id="CAJPDS010000006">
    <property type="protein sequence ID" value="CAF9908322.1"/>
    <property type="molecule type" value="Genomic_DNA"/>
</dbReference>
<evidence type="ECO:0000313" key="3">
    <source>
        <dbReference type="EMBL" id="CAF9908322.1"/>
    </source>
</evidence>
<gene>
    <name evidence="3" type="ORF">HETSPECPRED_008045</name>
</gene>
<evidence type="ECO:0000313" key="4">
    <source>
        <dbReference type="Proteomes" id="UP000664521"/>
    </source>
</evidence>
<dbReference type="OrthoDB" id="4757095at2759"/>
<dbReference type="PANTHER" id="PTHR38790">
    <property type="entry name" value="2EXR DOMAIN-CONTAINING PROTEIN-RELATED"/>
    <property type="match status" value="1"/>
</dbReference>
<keyword evidence="4" id="KW-1185">Reference proteome</keyword>
<dbReference type="InterPro" id="IPR056632">
    <property type="entry name" value="DUF7730"/>
</dbReference>
<reference evidence="3" key="1">
    <citation type="submission" date="2021-03" db="EMBL/GenBank/DDBJ databases">
        <authorList>
            <person name="Tagirdzhanova G."/>
        </authorList>
    </citation>
    <scope>NUCLEOTIDE SEQUENCE</scope>
</reference>
<feature type="region of interest" description="Disordered" evidence="1">
    <location>
        <begin position="14"/>
        <end position="45"/>
    </location>
</feature>
<comment type="caution">
    <text evidence="3">The sequence shown here is derived from an EMBL/GenBank/DDBJ whole genome shotgun (WGS) entry which is preliminary data.</text>
</comment>
<dbReference type="AlphaFoldDB" id="A0A8H3ELX7"/>
<evidence type="ECO:0000259" key="2">
    <source>
        <dbReference type="Pfam" id="PF24864"/>
    </source>
</evidence>
<proteinExistence type="predicted"/>
<dbReference type="Proteomes" id="UP000664521">
    <property type="component" value="Unassembled WGS sequence"/>
</dbReference>